<dbReference type="InterPro" id="IPR011766">
    <property type="entry name" value="TPP_enzyme_TPP-bd"/>
</dbReference>
<dbReference type="Pfam" id="PF02776">
    <property type="entry name" value="TPP_enzyme_N"/>
    <property type="match status" value="1"/>
</dbReference>
<evidence type="ECO:0000313" key="7">
    <source>
        <dbReference type="EMBL" id="MBH8552315.1"/>
    </source>
</evidence>
<name>A0A8J7HFX3_9CYAN</name>
<evidence type="ECO:0000313" key="8">
    <source>
        <dbReference type="Proteomes" id="UP000599391"/>
    </source>
</evidence>
<keyword evidence="8" id="KW-1185">Reference proteome</keyword>
<keyword evidence="2 3" id="KW-0786">Thiamine pyrophosphate</keyword>
<dbReference type="SUPFAM" id="SSF52518">
    <property type="entry name" value="Thiamin diphosphate-binding fold (THDP-binding)"/>
    <property type="match status" value="2"/>
</dbReference>
<dbReference type="InterPro" id="IPR029061">
    <property type="entry name" value="THDP-binding"/>
</dbReference>
<dbReference type="GO" id="GO:0003984">
    <property type="term" value="F:acetolactate synthase activity"/>
    <property type="evidence" value="ECO:0007669"/>
    <property type="project" value="TreeGrafter"/>
</dbReference>
<dbReference type="Gene3D" id="3.40.50.970">
    <property type="match status" value="2"/>
</dbReference>
<dbReference type="GO" id="GO:0000287">
    <property type="term" value="F:magnesium ion binding"/>
    <property type="evidence" value="ECO:0007669"/>
    <property type="project" value="InterPro"/>
</dbReference>
<dbReference type="RefSeq" id="WP_214438644.1">
    <property type="nucleotide sequence ID" value="NZ_JAECZB010000012.1"/>
</dbReference>
<dbReference type="Gene3D" id="3.40.50.1220">
    <property type="entry name" value="TPP-binding domain"/>
    <property type="match status" value="1"/>
</dbReference>
<dbReference type="CDD" id="cd00568">
    <property type="entry name" value="TPP_enzymes"/>
    <property type="match status" value="1"/>
</dbReference>
<proteinExistence type="inferred from homology"/>
<dbReference type="InterPro" id="IPR012001">
    <property type="entry name" value="Thiamin_PyroP_enz_TPP-bd_dom"/>
</dbReference>
<dbReference type="PANTHER" id="PTHR18968">
    <property type="entry name" value="THIAMINE PYROPHOSPHATE ENZYMES"/>
    <property type="match status" value="1"/>
</dbReference>
<evidence type="ECO:0000256" key="2">
    <source>
        <dbReference type="ARBA" id="ARBA00023052"/>
    </source>
</evidence>
<dbReference type="Pfam" id="PF00205">
    <property type="entry name" value="TPP_enzyme_M"/>
    <property type="match status" value="1"/>
</dbReference>
<evidence type="ECO:0000256" key="1">
    <source>
        <dbReference type="ARBA" id="ARBA00007812"/>
    </source>
</evidence>
<dbReference type="GO" id="GO:0005948">
    <property type="term" value="C:acetolactate synthase complex"/>
    <property type="evidence" value="ECO:0007669"/>
    <property type="project" value="TreeGrafter"/>
</dbReference>
<dbReference type="InterPro" id="IPR029035">
    <property type="entry name" value="DHS-like_NAD/FAD-binding_dom"/>
</dbReference>
<organism evidence="7 8">
    <name type="scientific">Atlanticothrix silvestris CENA357</name>
    <dbReference type="NCBI Taxonomy" id="1725252"/>
    <lineage>
        <taxon>Bacteria</taxon>
        <taxon>Bacillati</taxon>
        <taxon>Cyanobacteriota</taxon>
        <taxon>Cyanophyceae</taxon>
        <taxon>Nostocales</taxon>
        <taxon>Nodulariaceae</taxon>
        <taxon>Atlanticothrix</taxon>
        <taxon>Atlanticothrix silvestris</taxon>
    </lineage>
</organism>
<dbReference type="Proteomes" id="UP000599391">
    <property type="component" value="Unassembled WGS sequence"/>
</dbReference>
<sequence>MSSTHSPINPYIPQYLEPKTNFISFPSSSPLNKSSIADIQPNTLLDTSSDNSQELESISVASAIVKMLEDLGVQYAFGVSGGAIAPIWHTLQHSSIKLRHFRHEAGAAFAATEAYFASGRPVVVFATTGPGITNALTGLFTARWEDAKVIFISASTSAPKRGRWALQETSNYTMPSAGIFTSESLFHYATTLECSEELPEVYRRLAKGLAKPNGFVAHLSIPTNIQASSVETSLASVNLSCTPATVSEEAISECARLLTEGSFAIWVGFGARFAAAEIRQLAEKTGAAVMCSPRAKGIFPEDHPQFVGITGFAGHESVLKYMTECCPLRTLVLGTRLGEFTSFWSPAMVPSRGFVHVDIDPEVPGTAYPSAETIAIQSDAKLFVKALLKHLPKQQNQSQIQSLPRPERSAINPSQYSPVRPEVLMNLMQRVIVEGSNAIVMAEGGNSFAWAINLLRFTKPNRFRVSTGFGAMGHFVTSVVGAALTHHGKAVAIVGDGAMLMNNEVSTAVSYRAPAVWIVLNDGRYNMCDQGSKMQGYKDMDVYIPQADFVMLARSMGADGVRVEKESDIQAALEMAMLSTSPFVVDILIDPTRIAPIGTRIFSLISQGAKN</sequence>
<evidence type="ECO:0000256" key="3">
    <source>
        <dbReference type="RuleBase" id="RU362132"/>
    </source>
</evidence>
<dbReference type="InterPro" id="IPR045229">
    <property type="entry name" value="TPP_enz"/>
</dbReference>
<comment type="similarity">
    <text evidence="1 3">Belongs to the TPP enzyme family.</text>
</comment>
<evidence type="ECO:0000259" key="4">
    <source>
        <dbReference type="Pfam" id="PF00205"/>
    </source>
</evidence>
<dbReference type="GO" id="GO:0009097">
    <property type="term" value="P:isoleucine biosynthetic process"/>
    <property type="evidence" value="ECO:0007669"/>
    <property type="project" value="TreeGrafter"/>
</dbReference>
<dbReference type="PANTHER" id="PTHR18968:SF167">
    <property type="entry name" value="ACETOLACTATE SYNTHASE LARGE SUBUNIT ILVB2-RELATED"/>
    <property type="match status" value="1"/>
</dbReference>
<accession>A0A8J7HFX3</accession>
<dbReference type="InterPro" id="IPR012000">
    <property type="entry name" value="Thiamin_PyroP_enz_cen_dom"/>
</dbReference>
<reference evidence="7 8" key="1">
    <citation type="journal article" date="2021" name="Int. J. Syst. Evol. Microbiol.">
        <title>Amazonocrinis nigriterrae gen. nov., sp. nov., Atlanticothrix silvestris gen. nov., sp. nov. and Dendronalium phyllosphericum gen. nov., sp. nov., nostocacean cyanobacteria from Brazilian environments.</title>
        <authorList>
            <person name="Alvarenga D.O."/>
            <person name="Andreote A.P.D."/>
            <person name="Branco L.H.Z."/>
            <person name="Delbaje E."/>
            <person name="Cruz R.B."/>
            <person name="Varani A.M."/>
            <person name="Fiore M.F."/>
        </authorList>
    </citation>
    <scope>NUCLEOTIDE SEQUENCE [LARGE SCALE GENOMIC DNA]</scope>
    <source>
        <strain evidence="7 8">CENA357</strain>
    </source>
</reference>
<evidence type="ECO:0000259" key="6">
    <source>
        <dbReference type="Pfam" id="PF02776"/>
    </source>
</evidence>
<feature type="domain" description="Thiamine pyrophosphate enzyme TPP-binding" evidence="5">
    <location>
        <begin position="445"/>
        <end position="587"/>
    </location>
</feature>
<dbReference type="EMBL" id="JAECZB010000012">
    <property type="protein sequence ID" value="MBH8552315.1"/>
    <property type="molecule type" value="Genomic_DNA"/>
</dbReference>
<dbReference type="AlphaFoldDB" id="A0A8J7HFX3"/>
<dbReference type="NCBIfam" id="NF035927">
    <property type="entry name" value="TPP_ScyA_rel"/>
    <property type="match status" value="1"/>
</dbReference>
<dbReference type="GO" id="GO:0009099">
    <property type="term" value="P:L-valine biosynthetic process"/>
    <property type="evidence" value="ECO:0007669"/>
    <property type="project" value="TreeGrafter"/>
</dbReference>
<comment type="caution">
    <text evidence="7">The sequence shown here is derived from an EMBL/GenBank/DDBJ whole genome shotgun (WGS) entry which is preliminary data.</text>
</comment>
<feature type="domain" description="Thiamine pyrophosphate enzyme central" evidence="4">
    <location>
        <begin position="263"/>
        <end position="387"/>
    </location>
</feature>
<dbReference type="Pfam" id="PF02775">
    <property type="entry name" value="TPP_enzyme_C"/>
    <property type="match status" value="1"/>
</dbReference>
<protein>
    <submittedName>
        <fullName evidence="7">Thiamine pyrophosphate-binding protein</fullName>
    </submittedName>
</protein>
<dbReference type="GO" id="GO:0050660">
    <property type="term" value="F:flavin adenine dinucleotide binding"/>
    <property type="evidence" value="ECO:0007669"/>
    <property type="project" value="TreeGrafter"/>
</dbReference>
<dbReference type="GO" id="GO:0030976">
    <property type="term" value="F:thiamine pyrophosphate binding"/>
    <property type="evidence" value="ECO:0007669"/>
    <property type="project" value="InterPro"/>
</dbReference>
<evidence type="ECO:0000259" key="5">
    <source>
        <dbReference type="Pfam" id="PF02775"/>
    </source>
</evidence>
<gene>
    <name evidence="7" type="ORF">I8751_07995</name>
</gene>
<feature type="domain" description="Thiamine pyrophosphate enzyme N-terminal TPP-binding" evidence="6">
    <location>
        <begin position="59"/>
        <end position="170"/>
    </location>
</feature>
<dbReference type="CDD" id="cd07035">
    <property type="entry name" value="TPP_PYR_POX_like"/>
    <property type="match status" value="1"/>
</dbReference>
<dbReference type="SUPFAM" id="SSF52467">
    <property type="entry name" value="DHS-like NAD/FAD-binding domain"/>
    <property type="match status" value="1"/>
</dbReference>